<reference evidence="2" key="2">
    <citation type="submission" date="2015-01" db="EMBL/GenBank/DDBJ databases">
        <title>Evolutionary Origins and Diversification of the Mycorrhizal Mutualists.</title>
        <authorList>
            <consortium name="DOE Joint Genome Institute"/>
            <consortium name="Mycorrhizal Genomics Consortium"/>
            <person name="Kohler A."/>
            <person name="Kuo A."/>
            <person name="Nagy L.G."/>
            <person name="Floudas D."/>
            <person name="Copeland A."/>
            <person name="Barry K.W."/>
            <person name="Cichocki N."/>
            <person name="Veneault-Fourrey C."/>
            <person name="LaButti K."/>
            <person name="Lindquist E.A."/>
            <person name="Lipzen A."/>
            <person name="Lundell T."/>
            <person name="Morin E."/>
            <person name="Murat C."/>
            <person name="Riley R."/>
            <person name="Ohm R."/>
            <person name="Sun H."/>
            <person name="Tunlid A."/>
            <person name="Henrissat B."/>
            <person name="Grigoriev I.V."/>
            <person name="Hibbett D.S."/>
            <person name="Martin F."/>
        </authorList>
    </citation>
    <scope>NUCLEOTIDE SEQUENCE [LARGE SCALE GENOMIC DNA]</scope>
    <source>
        <strain evidence="2">F 1598</strain>
    </source>
</reference>
<dbReference type="HOGENOM" id="CLU_1949646_0_0_1"/>
<proteinExistence type="predicted"/>
<evidence type="ECO:0000313" key="2">
    <source>
        <dbReference type="Proteomes" id="UP000054166"/>
    </source>
</evidence>
<dbReference type="Proteomes" id="UP000054166">
    <property type="component" value="Unassembled WGS sequence"/>
</dbReference>
<dbReference type="STRING" id="765440.A0A0C3AP70"/>
<accession>A0A0C3AP70</accession>
<name>A0A0C3AP70_PILCF</name>
<dbReference type="AlphaFoldDB" id="A0A0C3AP70"/>
<protein>
    <submittedName>
        <fullName evidence="1">Uncharacterized protein</fullName>
    </submittedName>
</protein>
<keyword evidence="2" id="KW-1185">Reference proteome</keyword>
<dbReference type="EMBL" id="KN833044">
    <property type="protein sequence ID" value="KIM75668.1"/>
    <property type="molecule type" value="Genomic_DNA"/>
</dbReference>
<sequence>MASLDPNEWRKMTFHNRAVFLASNPGLATQFFDFSIKSFIDVIQLPGMTEEIVETKGELERPPLVADSIDPRIADAPTLKEGNKDTFAKECTAFITELATACNWHKHTFTCWKHLKKAMSVEIQIVVCA</sequence>
<evidence type="ECO:0000313" key="1">
    <source>
        <dbReference type="EMBL" id="KIM75668.1"/>
    </source>
</evidence>
<dbReference type="InParanoid" id="A0A0C3AP70"/>
<reference evidence="1 2" key="1">
    <citation type="submission" date="2014-04" db="EMBL/GenBank/DDBJ databases">
        <authorList>
            <consortium name="DOE Joint Genome Institute"/>
            <person name="Kuo A."/>
            <person name="Tarkka M."/>
            <person name="Buscot F."/>
            <person name="Kohler A."/>
            <person name="Nagy L.G."/>
            <person name="Floudas D."/>
            <person name="Copeland A."/>
            <person name="Barry K.W."/>
            <person name="Cichocki N."/>
            <person name="Veneault-Fourrey C."/>
            <person name="LaButti K."/>
            <person name="Lindquist E.A."/>
            <person name="Lipzen A."/>
            <person name="Lundell T."/>
            <person name="Morin E."/>
            <person name="Murat C."/>
            <person name="Sun H."/>
            <person name="Tunlid A."/>
            <person name="Henrissat B."/>
            <person name="Grigoriev I.V."/>
            <person name="Hibbett D.S."/>
            <person name="Martin F."/>
            <person name="Nordberg H.P."/>
            <person name="Cantor M.N."/>
            <person name="Hua S.X."/>
        </authorList>
    </citation>
    <scope>NUCLEOTIDE SEQUENCE [LARGE SCALE GENOMIC DNA]</scope>
    <source>
        <strain evidence="1 2">F 1598</strain>
    </source>
</reference>
<organism evidence="1 2">
    <name type="scientific">Piloderma croceum (strain F 1598)</name>
    <dbReference type="NCBI Taxonomy" id="765440"/>
    <lineage>
        <taxon>Eukaryota</taxon>
        <taxon>Fungi</taxon>
        <taxon>Dikarya</taxon>
        <taxon>Basidiomycota</taxon>
        <taxon>Agaricomycotina</taxon>
        <taxon>Agaricomycetes</taxon>
        <taxon>Agaricomycetidae</taxon>
        <taxon>Atheliales</taxon>
        <taxon>Atheliaceae</taxon>
        <taxon>Piloderma</taxon>
    </lineage>
</organism>
<gene>
    <name evidence="1" type="ORF">PILCRDRAFT_13444</name>
</gene>